<keyword evidence="2" id="KW-1185">Reference proteome</keyword>
<organism evidence="1 2">
    <name type="scientific">Clunio marinus</name>
    <dbReference type="NCBI Taxonomy" id="568069"/>
    <lineage>
        <taxon>Eukaryota</taxon>
        <taxon>Metazoa</taxon>
        <taxon>Ecdysozoa</taxon>
        <taxon>Arthropoda</taxon>
        <taxon>Hexapoda</taxon>
        <taxon>Insecta</taxon>
        <taxon>Pterygota</taxon>
        <taxon>Neoptera</taxon>
        <taxon>Endopterygota</taxon>
        <taxon>Diptera</taxon>
        <taxon>Nematocera</taxon>
        <taxon>Chironomoidea</taxon>
        <taxon>Chironomidae</taxon>
        <taxon>Clunio</taxon>
    </lineage>
</organism>
<reference evidence="1 2" key="1">
    <citation type="submission" date="2015-04" db="EMBL/GenBank/DDBJ databases">
        <authorList>
            <person name="Syromyatnikov M.Y."/>
            <person name="Popov V.N."/>
        </authorList>
    </citation>
    <scope>NUCLEOTIDE SEQUENCE [LARGE SCALE GENOMIC DNA]</scope>
</reference>
<proteinExistence type="predicted"/>
<evidence type="ECO:0000313" key="2">
    <source>
        <dbReference type="Proteomes" id="UP000183832"/>
    </source>
</evidence>
<dbReference type="Proteomes" id="UP000183832">
    <property type="component" value="Unassembled WGS sequence"/>
</dbReference>
<evidence type="ECO:0000313" key="1">
    <source>
        <dbReference type="EMBL" id="CRK96075.1"/>
    </source>
</evidence>
<gene>
    <name evidence="1" type="ORF">CLUMA_CG009511</name>
</gene>
<dbReference type="AlphaFoldDB" id="A0A1J1I7C4"/>
<sequence length="77" mass="8958">MDESLTQRKLLRVSQLHKAPLDYNLRSSANKSYALVESYLITYLRIQSILMRQNLSRLTFDCNFLLLSFPSGQFTKA</sequence>
<name>A0A1J1I7C4_9DIPT</name>
<accession>A0A1J1I7C4</accession>
<dbReference type="EMBL" id="CVRI01000043">
    <property type="protein sequence ID" value="CRK96075.1"/>
    <property type="molecule type" value="Genomic_DNA"/>
</dbReference>
<protein>
    <submittedName>
        <fullName evidence="1">CLUMA_CG009511, isoform A</fullName>
    </submittedName>
</protein>